<dbReference type="InterPro" id="IPR036394">
    <property type="entry name" value="Ribosomal_uL22_sf"/>
</dbReference>
<evidence type="ECO:0000256" key="4">
    <source>
        <dbReference type="ARBA" id="ARBA00022980"/>
    </source>
</evidence>
<dbReference type="HAMAP" id="MF_01331_B">
    <property type="entry name" value="Ribosomal_uL22_B"/>
    <property type="match status" value="1"/>
</dbReference>
<evidence type="ECO:0000256" key="1">
    <source>
        <dbReference type="ARBA" id="ARBA00009451"/>
    </source>
</evidence>
<dbReference type="Gene3D" id="3.90.470.10">
    <property type="entry name" value="Ribosomal protein L22/L17"/>
    <property type="match status" value="1"/>
</dbReference>
<proteinExistence type="inferred from homology"/>
<keyword evidence="5 7" id="KW-0687">Ribonucleoprotein</keyword>
<evidence type="ECO:0000256" key="7">
    <source>
        <dbReference type="HAMAP-Rule" id="MF_01331"/>
    </source>
</evidence>
<evidence type="ECO:0000256" key="11">
    <source>
        <dbReference type="SAM" id="MobiDB-lite"/>
    </source>
</evidence>
<keyword evidence="4 7" id="KW-0689">Ribosomal protein</keyword>
<dbReference type="CDD" id="cd00336">
    <property type="entry name" value="Ribosomal_L22"/>
    <property type="match status" value="1"/>
</dbReference>
<comment type="similarity">
    <text evidence="1 7 8">Belongs to the universal ribosomal protein uL22 family.</text>
</comment>
<evidence type="ECO:0000256" key="8">
    <source>
        <dbReference type="RuleBase" id="RU004005"/>
    </source>
</evidence>
<dbReference type="PANTHER" id="PTHR13501:SF8">
    <property type="entry name" value="LARGE RIBOSOMAL SUBUNIT PROTEIN UL22M"/>
    <property type="match status" value="1"/>
</dbReference>
<dbReference type="InterPro" id="IPR047867">
    <property type="entry name" value="Ribosomal_uL22_bac/org-type"/>
</dbReference>
<dbReference type="InterPro" id="IPR001063">
    <property type="entry name" value="Ribosomal_uL22"/>
</dbReference>
<evidence type="ECO:0000256" key="3">
    <source>
        <dbReference type="ARBA" id="ARBA00022884"/>
    </source>
</evidence>
<evidence type="ECO:0000256" key="2">
    <source>
        <dbReference type="ARBA" id="ARBA00022730"/>
    </source>
</evidence>
<organism evidence="12 13">
    <name type="scientific">Candidatus Komeilibacteria bacterium RIFCSPHIGHO2_01_FULL_52_14</name>
    <dbReference type="NCBI Taxonomy" id="1798549"/>
    <lineage>
        <taxon>Bacteria</taxon>
        <taxon>Candidatus Komeiliibacteriota</taxon>
    </lineage>
</organism>
<dbReference type="Proteomes" id="UP000177817">
    <property type="component" value="Unassembled WGS sequence"/>
</dbReference>
<protein>
    <recommendedName>
        <fullName evidence="6 7">Large ribosomal subunit protein uL22</fullName>
    </recommendedName>
</protein>
<evidence type="ECO:0000256" key="5">
    <source>
        <dbReference type="ARBA" id="ARBA00023274"/>
    </source>
</evidence>
<comment type="caution">
    <text evidence="12">The sequence shown here is derived from an EMBL/GenBank/DDBJ whole genome shotgun (WGS) entry which is preliminary data.</text>
</comment>
<dbReference type="GO" id="GO:0022625">
    <property type="term" value="C:cytosolic large ribosomal subunit"/>
    <property type="evidence" value="ECO:0007669"/>
    <property type="project" value="TreeGrafter"/>
</dbReference>
<evidence type="ECO:0000313" key="12">
    <source>
        <dbReference type="EMBL" id="OGY90404.1"/>
    </source>
</evidence>
<feature type="region of interest" description="Disordered" evidence="11">
    <location>
        <begin position="117"/>
        <end position="175"/>
    </location>
</feature>
<dbReference type="InterPro" id="IPR005727">
    <property type="entry name" value="Ribosomal_uL22_bac/chlpt-type"/>
</dbReference>
<feature type="compositionally biased region" description="Basic and acidic residues" evidence="11">
    <location>
        <begin position="117"/>
        <end position="134"/>
    </location>
</feature>
<dbReference type="AlphaFoldDB" id="A0A1G2BMN9"/>
<evidence type="ECO:0000313" key="13">
    <source>
        <dbReference type="Proteomes" id="UP000177817"/>
    </source>
</evidence>
<accession>A0A1G2BMN9</accession>
<dbReference type="PANTHER" id="PTHR13501">
    <property type="entry name" value="CHLOROPLAST 50S RIBOSOMAL PROTEIN L22-RELATED"/>
    <property type="match status" value="1"/>
</dbReference>
<sequence>MIEVRAQLNNFRMAPKKVRLVTDAIKGMDVEQAISRLQFLQKKSAPAIMKLIRSAVANARHNNSLEERDLRIKNIIVNEGIPLKRWRPAAFGSAHSFKHRASHVSVVLTLKEGAAKAREKKDEKKPQKADEKKAAKVIQEPVKRDEKKTQPKAAKTKPKKSDRTAASKKTVTKNS</sequence>
<dbReference type="NCBIfam" id="TIGR01044">
    <property type="entry name" value="rplV_bact"/>
    <property type="match status" value="1"/>
</dbReference>
<name>A0A1G2BMN9_9BACT</name>
<evidence type="ECO:0000256" key="10">
    <source>
        <dbReference type="RuleBase" id="RU004008"/>
    </source>
</evidence>
<comment type="subunit">
    <text evidence="7 9">Part of the 50S ribosomal subunit.</text>
</comment>
<dbReference type="GO" id="GO:0003735">
    <property type="term" value="F:structural constituent of ribosome"/>
    <property type="evidence" value="ECO:0007669"/>
    <property type="project" value="InterPro"/>
</dbReference>
<comment type="function">
    <text evidence="7 10">This protein binds specifically to 23S rRNA; its binding is stimulated by other ribosomal proteins, e.g., L4, L17, and L20. It is important during the early stages of 50S assembly. It makes multiple contacts with different domains of the 23S rRNA in the assembled 50S subunit and ribosome.</text>
</comment>
<keyword evidence="2 7" id="KW-0699">rRNA-binding</keyword>
<dbReference type="GO" id="GO:0019843">
    <property type="term" value="F:rRNA binding"/>
    <property type="evidence" value="ECO:0007669"/>
    <property type="project" value="UniProtKB-UniRule"/>
</dbReference>
<dbReference type="GO" id="GO:0006412">
    <property type="term" value="P:translation"/>
    <property type="evidence" value="ECO:0007669"/>
    <property type="project" value="UniProtKB-UniRule"/>
</dbReference>
<evidence type="ECO:0000256" key="9">
    <source>
        <dbReference type="RuleBase" id="RU004006"/>
    </source>
</evidence>
<keyword evidence="3 7" id="KW-0694">RNA-binding</keyword>
<gene>
    <name evidence="7" type="primary">rplV</name>
    <name evidence="12" type="ORF">A2677_01875</name>
</gene>
<evidence type="ECO:0000256" key="6">
    <source>
        <dbReference type="ARBA" id="ARBA00035207"/>
    </source>
</evidence>
<dbReference type="SUPFAM" id="SSF54843">
    <property type="entry name" value="Ribosomal protein L22"/>
    <property type="match status" value="1"/>
</dbReference>
<dbReference type="Pfam" id="PF00237">
    <property type="entry name" value="Ribosomal_L22"/>
    <property type="match status" value="1"/>
</dbReference>
<comment type="function">
    <text evidence="7">The globular domain of the protein is located near the polypeptide exit tunnel on the outside of the subunit, while an extended beta-hairpin is found that lines the wall of the exit tunnel in the center of the 70S ribosome.</text>
</comment>
<reference evidence="12 13" key="1">
    <citation type="journal article" date="2016" name="Nat. Commun.">
        <title>Thousands of microbial genomes shed light on interconnected biogeochemical processes in an aquifer system.</title>
        <authorList>
            <person name="Anantharaman K."/>
            <person name="Brown C.T."/>
            <person name="Hug L.A."/>
            <person name="Sharon I."/>
            <person name="Castelle C.J."/>
            <person name="Probst A.J."/>
            <person name="Thomas B.C."/>
            <person name="Singh A."/>
            <person name="Wilkins M.J."/>
            <person name="Karaoz U."/>
            <person name="Brodie E.L."/>
            <person name="Williams K.H."/>
            <person name="Hubbard S.S."/>
            <person name="Banfield J.F."/>
        </authorList>
    </citation>
    <scope>NUCLEOTIDE SEQUENCE [LARGE SCALE GENOMIC DNA]</scope>
</reference>
<dbReference type="EMBL" id="MHKK01000011">
    <property type="protein sequence ID" value="OGY90404.1"/>
    <property type="molecule type" value="Genomic_DNA"/>
</dbReference>